<evidence type="ECO:0000256" key="3">
    <source>
        <dbReference type="ARBA" id="ARBA00007571"/>
    </source>
</evidence>
<dbReference type="PANTHER" id="PTHR42894:SF1">
    <property type="entry name" value="N-(5'-PHOSPHORIBOSYL)ANTHRANILATE ISOMERASE"/>
    <property type="match status" value="1"/>
</dbReference>
<name>A0AA37F9C1_9ARCH</name>
<evidence type="ECO:0000256" key="8">
    <source>
        <dbReference type="HAMAP-Rule" id="MF_00135"/>
    </source>
</evidence>
<reference evidence="10" key="2">
    <citation type="submission" date="2022-09" db="EMBL/GenBank/DDBJ databases">
        <authorList>
            <person name="Sun Q."/>
            <person name="Ohkuma M."/>
        </authorList>
    </citation>
    <scope>NUCLEOTIDE SEQUENCE</scope>
    <source>
        <strain evidence="10">JCM 13583</strain>
    </source>
</reference>
<dbReference type="HAMAP" id="MF_00135">
    <property type="entry name" value="PRAI"/>
    <property type="match status" value="1"/>
</dbReference>
<dbReference type="InterPro" id="IPR011060">
    <property type="entry name" value="RibuloseP-bd_barrel"/>
</dbReference>
<keyword evidence="5 8" id="KW-0822">Tryptophan biosynthesis</keyword>
<dbReference type="GO" id="GO:0004640">
    <property type="term" value="F:phosphoribosylanthranilate isomerase activity"/>
    <property type="evidence" value="ECO:0007669"/>
    <property type="project" value="UniProtKB-UniRule"/>
</dbReference>
<feature type="domain" description="N-(5'phosphoribosyl) anthranilate isomerase (PRAI)" evidence="9">
    <location>
        <begin position="15"/>
        <end position="197"/>
    </location>
</feature>
<comment type="catalytic activity">
    <reaction evidence="1 8">
        <text>N-(5-phospho-beta-D-ribosyl)anthranilate = 1-(2-carboxyphenylamino)-1-deoxy-D-ribulose 5-phosphate</text>
        <dbReference type="Rhea" id="RHEA:21540"/>
        <dbReference type="ChEBI" id="CHEBI:18277"/>
        <dbReference type="ChEBI" id="CHEBI:58613"/>
        <dbReference type="EC" id="5.3.1.24"/>
    </reaction>
</comment>
<comment type="similarity">
    <text evidence="3 8">Belongs to the TrpF family.</text>
</comment>
<dbReference type="InterPro" id="IPR013785">
    <property type="entry name" value="Aldolase_TIM"/>
</dbReference>
<comment type="pathway">
    <text evidence="2 8">Amino-acid biosynthesis; L-tryptophan biosynthesis; L-tryptophan from chorismate: step 3/5.</text>
</comment>
<proteinExistence type="inferred from homology"/>
<gene>
    <name evidence="8" type="primary">trpF</name>
    <name evidence="10" type="ORF">GCM10007108_08850</name>
</gene>
<dbReference type="Proteomes" id="UP000632195">
    <property type="component" value="Unassembled WGS sequence"/>
</dbReference>
<reference evidence="10" key="1">
    <citation type="journal article" date="2014" name="Int. J. Syst. Evol. Microbiol.">
        <title>Complete genome sequence of Corynebacterium casei LMG S-19264T (=DSM 44701T), isolated from a smear-ripened cheese.</title>
        <authorList>
            <consortium name="US DOE Joint Genome Institute (JGI-PGF)"/>
            <person name="Walter F."/>
            <person name="Albersmeier A."/>
            <person name="Kalinowski J."/>
            <person name="Ruckert C."/>
        </authorList>
    </citation>
    <scope>NUCLEOTIDE SEQUENCE</scope>
    <source>
        <strain evidence="10">JCM 13583</strain>
    </source>
</reference>
<sequence>MSGSQSCRGRETLFKVCGITNVDDAVMAAGAGADMVGVIMDKKVVRHGDRRTVEEIASMGIPVVTVHTSMPASVGSERYVQLHFPHGAREVEEARSMGVGVISVVNSGTLGDMLSRYSECREAGSEIVLVEDRSGIARRTDILEAFSGLPGVGFAGNVSSADLETLMRFRPRLIDLSRSLEAEPGKKDARKVEEFFREVRRLAPLH</sequence>
<dbReference type="RefSeq" id="WP_188680653.1">
    <property type="nucleotide sequence ID" value="NZ_BMNY01000001.1"/>
</dbReference>
<keyword evidence="4 8" id="KW-0028">Amino-acid biosynthesis</keyword>
<keyword evidence="7 8" id="KW-0413">Isomerase</keyword>
<evidence type="ECO:0000256" key="1">
    <source>
        <dbReference type="ARBA" id="ARBA00001164"/>
    </source>
</evidence>
<evidence type="ECO:0000313" key="11">
    <source>
        <dbReference type="Proteomes" id="UP000632195"/>
    </source>
</evidence>
<dbReference type="EMBL" id="BMNY01000001">
    <property type="protein sequence ID" value="GGM73029.1"/>
    <property type="molecule type" value="Genomic_DNA"/>
</dbReference>
<evidence type="ECO:0000256" key="7">
    <source>
        <dbReference type="ARBA" id="ARBA00023235"/>
    </source>
</evidence>
<evidence type="ECO:0000259" key="9">
    <source>
        <dbReference type="Pfam" id="PF00697"/>
    </source>
</evidence>
<evidence type="ECO:0000256" key="5">
    <source>
        <dbReference type="ARBA" id="ARBA00022822"/>
    </source>
</evidence>
<comment type="caution">
    <text evidence="10">The sequence shown here is derived from an EMBL/GenBank/DDBJ whole genome shotgun (WGS) entry which is preliminary data.</text>
</comment>
<dbReference type="Pfam" id="PF00697">
    <property type="entry name" value="PRAI"/>
    <property type="match status" value="1"/>
</dbReference>
<dbReference type="SUPFAM" id="SSF51366">
    <property type="entry name" value="Ribulose-phoshate binding barrel"/>
    <property type="match status" value="1"/>
</dbReference>
<dbReference type="PANTHER" id="PTHR42894">
    <property type="entry name" value="N-(5'-PHOSPHORIBOSYL)ANTHRANILATE ISOMERASE"/>
    <property type="match status" value="1"/>
</dbReference>
<dbReference type="InterPro" id="IPR044643">
    <property type="entry name" value="TrpF_fam"/>
</dbReference>
<dbReference type="Gene3D" id="3.20.20.70">
    <property type="entry name" value="Aldolase class I"/>
    <property type="match status" value="1"/>
</dbReference>
<dbReference type="GO" id="GO:0000162">
    <property type="term" value="P:L-tryptophan biosynthetic process"/>
    <property type="evidence" value="ECO:0007669"/>
    <property type="project" value="UniProtKB-UniRule"/>
</dbReference>
<evidence type="ECO:0000256" key="4">
    <source>
        <dbReference type="ARBA" id="ARBA00022605"/>
    </source>
</evidence>
<evidence type="ECO:0000313" key="10">
    <source>
        <dbReference type="EMBL" id="GGM73029.1"/>
    </source>
</evidence>
<dbReference type="InterPro" id="IPR001240">
    <property type="entry name" value="PRAI_dom"/>
</dbReference>
<protein>
    <recommendedName>
        <fullName evidence="8">N-(5'-phosphoribosyl)anthranilate isomerase</fullName>
        <shortName evidence="8">PRAI</shortName>
        <ecNumber evidence="8">5.3.1.24</ecNumber>
    </recommendedName>
</protein>
<keyword evidence="6 8" id="KW-0057">Aromatic amino acid biosynthesis</keyword>
<dbReference type="EC" id="5.3.1.24" evidence="8"/>
<evidence type="ECO:0000256" key="2">
    <source>
        <dbReference type="ARBA" id="ARBA00004664"/>
    </source>
</evidence>
<evidence type="ECO:0000256" key="6">
    <source>
        <dbReference type="ARBA" id="ARBA00023141"/>
    </source>
</evidence>
<accession>A0AA37F9C1</accession>
<keyword evidence="11" id="KW-1185">Reference proteome</keyword>
<organism evidence="10 11">
    <name type="scientific">Thermogymnomonas acidicola</name>
    <dbReference type="NCBI Taxonomy" id="399579"/>
    <lineage>
        <taxon>Archaea</taxon>
        <taxon>Methanobacteriati</taxon>
        <taxon>Thermoplasmatota</taxon>
        <taxon>Thermoplasmata</taxon>
        <taxon>Thermoplasmatales</taxon>
        <taxon>Thermogymnomonas</taxon>
    </lineage>
</organism>
<dbReference type="AlphaFoldDB" id="A0AA37F9C1"/>